<accession>A0A346XX33</accession>
<dbReference type="Proteomes" id="UP000264006">
    <property type="component" value="Chromosome"/>
</dbReference>
<gene>
    <name evidence="2" type="ORF">DVS28_a2096</name>
</gene>
<organism evidence="2 3">
    <name type="scientific">Euzebya pacifica</name>
    <dbReference type="NCBI Taxonomy" id="1608957"/>
    <lineage>
        <taxon>Bacteria</taxon>
        <taxon>Bacillati</taxon>
        <taxon>Actinomycetota</taxon>
        <taxon>Nitriliruptoria</taxon>
        <taxon>Euzebyales</taxon>
    </lineage>
</organism>
<keyword evidence="3" id="KW-1185">Reference proteome</keyword>
<evidence type="ECO:0000313" key="3">
    <source>
        <dbReference type="Proteomes" id="UP000264006"/>
    </source>
</evidence>
<reference evidence="2 3" key="1">
    <citation type="submission" date="2018-09" db="EMBL/GenBank/DDBJ databases">
        <title>Complete genome sequence of Euzebya sp. DY32-46 isolated from seawater of Pacific Ocean.</title>
        <authorList>
            <person name="Xu L."/>
            <person name="Wu Y.-H."/>
            <person name="Xu X.-W."/>
        </authorList>
    </citation>
    <scope>NUCLEOTIDE SEQUENCE [LARGE SCALE GENOMIC DNA]</scope>
    <source>
        <strain evidence="2 3">DY32-46</strain>
    </source>
</reference>
<name>A0A346XX33_9ACTN</name>
<evidence type="ECO:0000256" key="1">
    <source>
        <dbReference type="SAM" id="MobiDB-lite"/>
    </source>
</evidence>
<sequence>MAAHAVQFDRRRPASCWTPSQPARDPSRARRRDRGLSASG</sequence>
<dbReference type="KEGG" id="euz:DVS28_a2096"/>
<dbReference type="EMBL" id="CP031165">
    <property type="protein sequence ID" value="AXV06780.1"/>
    <property type="molecule type" value="Genomic_DNA"/>
</dbReference>
<evidence type="ECO:0000313" key="2">
    <source>
        <dbReference type="EMBL" id="AXV06780.1"/>
    </source>
</evidence>
<dbReference type="AlphaFoldDB" id="A0A346XX33"/>
<protein>
    <submittedName>
        <fullName evidence="2">Uncharacterized protein</fullName>
    </submittedName>
</protein>
<feature type="region of interest" description="Disordered" evidence="1">
    <location>
        <begin position="1"/>
        <end position="40"/>
    </location>
</feature>
<proteinExistence type="predicted"/>